<dbReference type="NCBIfam" id="TIGR00350">
    <property type="entry name" value="lytR_cpsA_psr"/>
    <property type="match status" value="1"/>
</dbReference>
<reference evidence="4 5" key="1">
    <citation type="submission" date="2016-04" db="EMBL/GenBank/DDBJ databases">
        <title>Draft genome of an Enterococcus thailandicus strain isolated from bovine feces.</title>
        <authorList>
            <person name="Beukers A.G."/>
            <person name="Zaheer R."/>
            <person name="Goji N."/>
            <person name="Cook S.R."/>
            <person name="Amoako K."/>
            <person name="Chaves A.V."/>
            <person name="Ward M.P."/>
            <person name="Mcallister T.A."/>
        </authorList>
    </citation>
    <scope>NUCLEOTIDE SEQUENCE [LARGE SCALE GENOMIC DNA]</scope>
    <source>
        <strain evidence="4 5">F0711D 46</strain>
    </source>
</reference>
<feature type="region of interest" description="Disordered" evidence="2">
    <location>
        <begin position="330"/>
        <end position="393"/>
    </location>
</feature>
<dbReference type="EMBL" id="LWMN01000001">
    <property type="protein sequence ID" value="OAQ56993.1"/>
    <property type="molecule type" value="Genomic_DNA"/>
</dbReference>
<gene>
    <name evidence="4" type="ORF">A6E74_01055</name>
</gene>
<organism evidence="4 5">
    <name type="scientific">Enterococcus thailandicus</name>
    <dbReference type="NCBI Taxonomy" id="417368"/>
    <lineage>
        <taxon>Bacteria</taxon>
        <taxon>Bacillati</taxon>
        <taxon>Bacillota</taxon>
        <taxon>Bacilli</taxon>
        <taxon>Lactobacillales</taxon>
        <taxon>Enterococcaceae</taxon>
        <taxon>Enterococcus</taxon>
    </lineage>
</organism>
<dbReference type="InterPro" id="IPR050922">
    <property type="entry name" value="LytR/CpsA/Psr_CW_biosynth"/>
</dbReference>
<evidence type="ECO:0000313" key="4">
    <source>
        <dbReference type="EMBL" id="OAQ56993.1"/>
    </source>
</evidence>
<evidence type="ECO:0000313" key="5">
    <source>
        <dbReference type="Proteomes" id="UP000078516"/>
    </source>
</evidence>
<proteinExistence type="inferred from homology"/>
<evidence type="ECO:0000256" key="2">
    <source>
        <dbReference type="SAM" id="MobiDB-lite"/>
    </source>
</evidence>
<dbReference type="PANTHER" id="PTHR33392:SF6">
    <property type="entry name" value="POLYISOPRENYL-TEICHOIC ACID--PEPTIDOGLYCAN TEICHOIC ACID TRANSFERASE TAGU"/>
    <property type="match status" value="1"/>
</dbReference>
<comment type="similarity">
    <text evidence="1">Belongs to the LytR/CpsA/Psr (LCP) family.</text>
</comment>
<feature type="domain" description="Cell envelope-related transcriptional attenuator" evidence="3">
    <location>
        <begin position="82"/>
        <end position="225"/>
    </location>
</feature>
<feature type="compositionally biased region" description="Low complexity" evidence="2">
    <location>
        <begin position="340"/>
        <end position="384"/>
    </location>
</feature>
<dbReference type="Pfam" id="PF03816">
    <property type="entry name" value="LytR_cpsA_psr"/>
    <property type="match status" value="1"/>
</dbReference>
<dbReference type="Gene3D" id="3.40.630.190">
    <property type="entry name" value="LCP protein"/>
    <property type="match status" value="1"/>
</dbReference>
<name>A0A179EVY5_ENTTH</name>
<keyword evidence="5" id="KW-1185">Reference proteome</keyword>
<dbReference type="RefSeq" id="WP_067480781.1">
    <property type="nucleotide sequence ID" value="NZ_CP078552.1"/>
</dbReference>
<dbReference type="Proteomes" id="UP000078516">
    <property type="component" value="Unassembled WGS sequence"/>
</dbReference>
<sequence>MKRWQKVVLAFLGVFVLLIVGLSAYGIKFMGEANQTVNKISKNLNRVSTKRSDKVSIDDREPFSVLLLGLDTGGLGRTEQGRSDTMMVVTVNPEKKTSTIVSLDRDIYTNIVGYGTVDKLNHAYAFGGVEMAMDSIEQLLDIPLDHYVTINLDGMKDLIDAVGGIEVNNKIDFTLDGVHVPVGKQKLDGETGLAYARMRHEDPEGDIGRQRRQREVVTKIVNKVLSLDGVSNYQKILKAVENNVKTDLEWDDMLDVATNYTAAFSKIDQGQLQGESTTINEIYYQILGQNELLKVQNKLKKQLDLKTSSTLPNLENDNAYQMFYDDSEDGTGLTSGSTVTDGNGYSNNYSNDYSNSYSDDYSSTYSDGNGNYNQDYNNQDNGYGTENNYDQNNNQETYEQYTPEDTNQYNYNGNY</sequence>
<protein>
    <submittedName>
        <fullName evidence="4">LytR family transcriptional regulator</fullName>
    </submittedName>
</protein>
<dbReference type="InterPro" id="IPR004474">
    <property type="entry name" value="LytR_CpsA_psr"/>
</dbReference>
<accession>A0A179EVY5</accession>
<dbReference type="PANTHER" id="PTHR33392">
    <property type="entry name" value="POLYISOPRENYL-TEICHOIC ACID--PEPTIDOGLYCAN TEICHOIC ACID TRANSFERASE TAGU"/>
    <property type="match status" value="1"/>
</dbReference>
<evidence type="ECO:0000259" key="3">
    <source>
        <dbReference type="Pfam" id="PF03816"/>
    </source>
</evidence>
<evidence type="ECO:0000256" key="1">
    <source>
        <dbReference type="ARBA" id="ARBA00006068"/>
    </source>
</evidence>
<dbReference type="AlphaFoldDB" id="A0A179EVY5"/>
<comment type="caution">
    <text evidence="4">The sequence shown here is derived from an EMBL/GenBank/DDBJ whole genome shotgun (WGS) entry which is preliminary data.</text>
</comment>